<reference evidence="1 2" key="1">
    <citation type="journal article" date="2018" name="Mol. Biol. Evol.">
        <title>Broad Genomic Sampling Reveals a Smut Pathogenic Ancestry of the Fungal Clade Ustilaginomycotina.</title>
        <authorList>
            <person name="Kijpornyongpan T."/>
            <person name="Mondo S.J."/>
            <person name="Barry K."/>
            <person name="Sandor L."/>
            <person name="Lee J."/>
            <person name="Lipzen A."/>
            <person name="Pangilinan J."/>
            <person name="LaButti K."/>
            <person name="Hainaut M."/>
            <person name="Henrissat B."/>
            <person name="Grigoriev I.V."/>
            <person name="Spatafora J.W."/>
            <person name="Aime M.C."/>
        </authorList>
    </citation>
    <scope>NUCLEOTIDE SEQUENCE [LARGE SCALE GENOMIC DNA]</scope>
    <source>
        <strain evidence="1 2">SA 807</strain>
    </source>
</reference>
<sequence length="841" mass="92078">MSRIIVKGLPTYLSDARLREHFSQHGAVTDVKLMKRPDGTSRRFGFVGFRSEEEAKSAMDYFNKTFIDTSRIHIEIAKKIGDEGLNDRRGQKRAAAEAVVEEPASKRKATTPAEKSAAVPKDKVKSKAKDVSFEEFMAVMAPKSKRKAWQNEETGPNLSASDMAQVADQRPETDAKERKKEKKEKRETKAKERGTGPSDTPSSAMTDHDGDGDEEQKDEAVNDDGLTDLEYMRRRMRRRVGAEEEEREKAFEQSEDEQDASSSSSEDEDDEDDVEALKALEKAKAQQEAQAKKEQETVDAIMETGRLFIRNLPFSATEEEIESFFSSFGHVSQVHIPLDKSTKAPKGWAFVTFADPAHALAAFRAKDGSTFQGRLLHLIPAVDKNPKPEAEKTLKQKKQEQRKADAGKDFNWSMLYMNSDAVASSVADRLGVSKADILNPEGADNAAVRLALAETRVIQETKEFLEKEGINVDAFNRKDRSDTTLLVKNIPYGTSVEEMTELFSKHGEVGRVLIPPSGTIAIVDLPIAGEARAAFRALAYKRFKNSILYLEKAPANVFRPGGESGESKDATATSAAAVTVKPAPVSKTAILGIGIGSEADAEMGATLFIKNLSFSTTDSRLGEVFGSLSDFAFARIQTKNDPKNVGGKLSMGYGFVGFKSVEAAKNALKAMQGHVLDGHSLSVSFARRGQDEEEVAAGGGKKKAAAASTKIIVKNLPFEATKREVRELFGSHGQLKSVRVPKKMMDSKARGFAFVEFVSRREAESAMEALKHTHLLGRHLVLEWSGDDLVDVDKARLKAGLGFGGGKEGGLPHKRTKLRLGEQDIAEAVALARAEAEEGDE</sequence>
<evidence type="ECO:0000313" key="2">
    <source>
        <dbReference type="Proteomes" id="UP000245626"/>
    </source>
</evidence>
<gene>
    <name evidence="1" type="ORF">IE53DRAFT_384970</name>
</gene>
<organism evidence="1 2">
    <name type="scientific">Violaceomyces palustris</name>
    <dbReference type="NCBI Taxonomy" id="1673888"/>
    <lineage>
        <taxon>Eukaryota</taxon>
        <taxon>Fungi</taxon>
        <taxon>Dikarya</taxon>
        <taxon>Basidiomycota</taxon>
        <taxon>Ustilaginomycotina</taxon>
        <taxon>Ustilaginomycetes</taxon>
        <taxon>Violaceomycetales</taxon>
        <taxon>Violaceomycetaceae</taxon>
        <taxon>Violaceomyces</taxon>
    </lineage>
</organism>
<protein>
    <submittedName>
        <fullName evidence="1">RNA-binding domain-containing protein</fullName>
    </submittedName>
</protein>
<name>A0ACD0P371_9BASI</name>
<keyword evidence="2" id="KW-1185">Reference proteome</keyword>
<dbReference type="Proteomes" id="UP000245626">
    <property type="component" value="Unassembled WGS sequence"/>
</dbReference>
<proteinExistence type="predicted"/>
<accession>A0ACD0P371</accession>
<dbReference type="EMBL" id="KZ819769">
    <property type="protein sequence ID" value="PWN52563.1"/>
    <property type="molecule type" value="Genomic_DNA"/>
</dbReference>
<evidence type="ECO:0000313" key="1">
    <source>
        <dbReference type="EMBL" id="PWN52563.1"/>
    </source>
</evidence>